<sequence>MGSRRFDRARIWGTLSLVALTGCAGIGHAPGPAANAAYLATIAERQVSGNTGTVVGRLYLAQPAIPTPLTGWTVTLLPLSPTQESALNQARSPYLDGGREPLSPERFDAARSFLNRLQAAAGGDQHGPSLVRSATTNHVDAGFTFQDVPDGRWILLAELPGKVSTLLWASPITVMATKTTVVILNDSAIWLEGLKPPAE</sequence>
<organism evidence="2 3">
    <name type="scientific">Methylomirabilis oxygeniifera</name>
    <dbReference type="NCBI Taxonomy" id="671143"/>
    <lineage>
        <taxon>Bacteria</taxon>
        <taxon>Candidatus Methylomirabilota</taxon>
        <taxon>Candidatus Methylomirabilia</taxon>
        <taxon>Candidatus Methylomirabilales</taxon>
        <taxon>Candidatus Methylomirabilaceae</taxon>
        <taxon>Candidatus Methylomirabilis</taxon>
    </lineage>
</organism>
<evidence type="ECO:0000313" key="3">
    <source>
        <dbReference type="Proteomes" id="UP000006898"/>
    </source>
</evidence>
<evidence type="ECO:0000256" key="1">
    <source>
        <dbReference type="SAM" id="SignalP"/>
    </source>
</evidence>
<evidence type="ECO:0008006" key="4">
    <source>
        <dbReference type="Google" id="ProtNLM"/>
    </source>
</evidence>
<reference evidence="2 3" key="1">
    <citation type="journal article" date="2010" name="Nature">
        <title>Nitrite-driven anaerobic methane oxidation by oxygenic bacteria.</title>
        <authorList>
            <person name="Ettwig K.F."/>
            <person name="Butler M.K."/>
            <person name="Le Paslier D."/>
            <person name="Pelletier E."/>
            <person name="Mangenot S."/>
            <person name="Kuypers M.M.M."/>
            <person name="Schreiber F."/>
            <person name="Dutilh B.E."/>
            <person name="Zedelius J."/>
            <person name="de Beer D."/>
            <person name="Gloerich J."/>
            <person name="Wessels H.J.C.T."/>
            <person name="van Allen T."/>
            <person name="Luesken F."/>
            <person name="Wu M."/>
            <person name="van de Pas-Schoonen K.T."/>
            <person name="Op den Camp H.J.M."/>
            <person name="Janssen-Megens E.M."/>
            <person name="Francoijs K-J."/>
            <person name="Stunnenberg H."/>
            <person name="Weissenbach J."/>
            <person name="Jetten M.S.M."/>
            <person name="Strous M."/>
        </authorList>
    </citation>
    <scope>NUCLEOTIDE SEQUENCE [LARGE SCALE GENOMIC DNA]</scope>
</reference>
<feature type="signal peptide" evidence="1">
    <location>
        <begin position="1"/>
        <end position="29"/>
    </location>
</feature>
<keyword evidence="1" id="KW-0732">Signal</keyword>
<dbReference type="HOGENOM" id="CLU_1370008_0_0_0"/>
<dbReference type="KEGG" id="mox:DAMO_0242"/>
<dbReference type="PROSITE" id="PS51257">
    <property type="entry name" value="PROKAR_LIPOPROTEIN"/>
    <property type="match status" value="1"/>
</dbReference>
<gene>
    <name evidence="2" type="ORF">DAMO_0242</name>
</gene>
<name>D5MIJ1_METO1</name>
<dbReference type="EMBL" id="FP565575">
    <property type="protein sequence ID" value="CBE67341.1"/>
    <property type="molecule type" value="Genomic_DNA"/>
</dbReference>
<protein>
    <recommendedName>
        <fullName evidence="4">Lipoprotein</fullName>
    </recommendedName>
</protein>
<accession>D5MIJ1</accession>
<feature type="chain" id="PRO_5003074329" description="Lipoprotein" evidence="1">
    <location>
        <begin position="30"/>
        <end position="199"/>
    </location>
</feature>
<dbReference type="Proteomes" id="UP000006898">
    <property type="component" value="Chromosome"/>
</dbReference>
<dbReference type="AlphaFoldDB" id="D5MIJ1"/>
<proteinExistence type="predicted"/>
<evidence type="ECO:0000313" key="2">
    <source>
        <dbReference type="EMBL" id="CBE67341.1"/>
    </source>
</evidence>